<dbReference type="RefSeq" id="WP_185057300.1">
    <property type="nucleotide sequence ID" value="NZ_BAABIX010000005.1"/>
</dbReference>
<gene>
    <name evidence="2" type="ORF">HNP84_010284</name>
</gene>
<name>A0A840PNR9_9ACTN</name>
<evidence type="ECO:0000313" key="2">
    <source>
        <dbReference type="EMBL" id="MBB5140516.1"/>
    </source>
</evidence>
<proteinExistence type="predicted"/>
<organism evidence="2 3">
    <name type="scientific">Thermocatellispora tengchongensis</name>
    <dbReference type="NCBI Taxonomy" id="1073253"/>
    <lineage>
        <taxon>Bacteria</taxon>
        <taxon>Bacillati</taxon>
        <taxon>Actinomycetota</taxon>
        <taxon>Actinomycetes</taxon>
        <taxon>Streptosporangiales</taxon>
        <taxon>Streptosporangiaceae</taxon>
        <taxon>Thermocatellispora</taxon>
    </lineage>
</organism>
<evidence type="ECO:0000256" key="1">
    <source>
        <dbReference type="SAM" id="Phobius"/>
    </source>
</evidence>
<protein>
    <submittedName>
        <fullName evidence="2">Uncharacterized protein</fullName>
    </submittedName>
</protein>
<dbReference type="EMBL" id="JACHGN010000045">
    <property type="protein sequence ID" value="MBB5140516.1"/>
    <property type="molecule type" value="Genomic_DNA"/>
</dbReference>
<accession>A0A840PNR9</accession>
<dbReference type="AlphaFoldDB" id="A0A840PNR9"/>
<keyword evidence="1" id="KW-1133">Transmembrane helix</keyword>
<keyword evidence="1" id="KW-0472">Membrane</keyword>
<feature type="transmembrane region" description="Helical" evidence="1">
    <location>
        <begin position="6"/>
        <end position="29"/>
    </location>
</feature>
<sequence>MIVVANILAAIGALSVLAAAGLVVLALLAQRTERRRLRSNRDHRATRPAERVAADPAMWSDFFLDHDLHKVIKPPEEWR</sequence>
<reference evidence="2 3" key="1">
    <citation type="submission" date="2020-08" db="EMBL/GenBank/DDBJ databases">
        <title>Genomic Encyclopedia of Type Strains, Phase IV (KMG-IV): sequencing the most valuable type-strain genomes for metagenomic binning, comparative biology and taxonomic classification.</title>
        <authorList>
            <person name="Goeker M."/>
        </authorList>
    </citation>
    <scope>NUCLEOTIDE SEQUENCE [LARGE SCALE GENOMIC DNA]</scope>
    <source>
        <strain evidence="2 3">DSM 45615</strain>
    </source>
</reference>
<evidence type="ECO:0000313" key="3">
    <source>
        <dbReference type="Proteomes" id="UP000578449"/>
    </source>
</evidence>
<keyword evidence="1" id="KW-0812">Transmembrane</keyword>
<comment type="caution">
    <text evidence="2">The sequence shown here is derived from an EMBL/GenBank/DDBJ whole genome shotgun (WGS) entry which is preliminary data.</text>
</comment>
<keyword evidence="3" id="KW-1185">Reference proteome</keyword>
<dbReference type="Proteomes" id="UP000578449">
    <property type="component" value="Unassembled WGS sequence"/>
</dbReference>